<feature type="domain" description="Cysteine-rich" evidence="1">
    <location>
        <begin position="211"/>
        <end position="295"/>
    </location>
</feature>
<protein>
    <submittedName>
        <fullName evidence="2">(Fe-S)-binding protein</fullName>
    </submittedName>
</protein>
<dbReference type="GO" id="GO:0016491">
    <property type="term" value="F:oxidoreductase activity"/>
    <property type="evidence" value="ECO:0007669"/>
    <property type="project" value="UniProtKB-ARBA"/>
</dbReference>
<evidence type="ECO:0000313" key="2">
    <source>
        <dbReference type="EMBL" id="MBX8643863.1"/>
    </source>
</evidence>
<evidence type="ECO:0000259" key="1">
    <source>
        <dbReference type="Pfam" id="PF02754"/>
    </source>
</evidence>
<organism evidence="2 3">
    <name type="scientific">Candidatus Sysuiplasma superficiale</name>
    <dbReference type="NCBI Taxonomy" id="2823368"/>
    <lineage>
        <taxon>Archaea</taxon>
        <taxon>Methanobacteriati</taxon>
        <taxon>Thermoplasmatota</taxon>
        <taxon>Thermoplasmata</taxon>
        <taxon>Candidatus Sysuiplasmatales</taxon>
        <taxon>Candidatus Sysuiplasmataceae</taxon>
        <taxon>Candidatus Sysuiplasma</taxon>
    </lineage>
</organism>
<dbReference type="InterPro" id="IPR051460">
    <property type="entry name" value="HdrC_iron-sulfur_subunit"/>
</dbReference>
<proteinExistence type="predicted"/>
<dbReference type="GO" id="GO:0005886">
    <property type="term" value="C:plasma membrane"/>
    <property type="evidence" value="ECO:0007669"/>
    <property type="project" value="TreeGrafter"/>
</dbReference>
<name>A0A8J7YN65_9ARCH</name>
<reference evidence="2" key="1">
    <citation type="submission" date="2021-05" db="EMBL/GenBank/DDBJ databases">
        <title>Genomic insights into ecological role and evolution of a novel Thermoplasmata order Candidatus Sysuiplasmatales.</title>
        <authorList>
            <person name="Yuan Y."/>
        </authorList>
    </citation>
    <scope>NUCLEOTIDE SEQUENCE</scope>
    <source>
        <strain evidence="2">TUT19-bin139</strain>
    </source>
</reference>
<dbReference type="Proteomes" id="UP000750197">
    <property type="component" value="Unassembled WGS sequence"/>
</dbReference>
<evidence type="ECO:0000313" key="3">
    <source>
        <dbReference type="Proteomes" id="UP000750197"/>
    </source>
</evidence>
<dbReference type="InterPro" id="IPR004017">
    <property type="entry name" value="Cys_rich_dom"/>
</dbReference>
<sequence>MNEKIDIDAGKTKNQLAVIRKAVFENLMEGFVPFPINRKACAEWAKGLDIPRNGNVILYTSYMYQLASLFRQYEGIVARVGRLAGVKPLSGIGRLIVRPDRAEMDRAGKILSKISRLLKEAGTDFSYLYDEEPYSGAILLELGMLQEFRSYGKKLSGFLESRGIRTVITVDPHTLNALSRLREMSLLGAEVKSYLEIIKLRPSNGRGNAYVLHDSCLYSRYLGMGGIIRKCLGDAGVELKEDEIVTGLRTSMCCGAPVGAVNRALSDRIAGMRVRSLKTVSENILVACPLCYQNLSKHSDRVADIMEVIA</sequence>
<dbReference type="EMBL" id="JAHEAC010000024">
    <property type="protein sequence ID" value="MBX8643863.1"/>
    <property type="molecule type" value="Genomic_DNA"/>
</dbReference>
<dbReference type="Pfam" id="PF02754">
    <property type="entry name" value="CCG"/>
    <property type="match status" value="1"/>
</dbReference>
<dbReference type="PANTHER" id="PTHR43255">
    <property type="entry name" value="IRON-SULFUR-BINDING OXIDOREDUCTASE FADF-RELATED-RELATED"/>
    <property type="match status" value="1"/>
</dbReference>
<dbReference type="AlphaFoldDB" id="A0A8J7YN65"/>
<comment type="caution">
    <text evidence="2">The sequence shown here is derived from an EMBL/GenBank/DDBJ whole genome shotgun (WGS) entry which is preliminary data.</text>
</comment>
<accession>A0A8J7YN65</accession>
<gene>
    <name evidence="2" type="ORF">KIY12_03965</name>
</gene>
<dbReference type="PANTHER" id="PTHR43255:SF2">
    <property type="entry name" value="HETERODISULFIDE REDUCTASE RELATED PROTEIN"/>
    <property type="match status" value="1"/>
</dbReference>